<comment type="caution">
    <text evidence="3">The sequence shown here is derived from an EMBL/GenBank/DDBJ whole genome shotgun (WGS) entry which is preliminary data.</text>
</comment>
<keyword evidence="4" id="KW-1185">Reference proteome</keyword>
<organism evidence="3 4">
    <name type="scientific">Owenia fusiformis</name>
    <name type="common">Polychaete worm</name>
    <dbReference type="NCBI Taxonomy" id="6347"/>
    <lineage>
        <taxon>Eukaryota</taxon>
        <taxon>Metazoa</taxon>
        <taxon>Spiralia</taxon>
        <taxon>Lophotrochozoa</taxon>
        <taxon>Annelida</taxon>
        <taxon>Polychaeta</taxon>
        <taxon>Sedentaria</taxon>
        <taxon>Canalipalpata</taxon>
        <taxon>Sabellida</taxon>
        <taxon>Oweniida</taxon>
        <taxon>Oweniidae</taxon>
        <taxon>Owenia</taxon>
    </lineage>
</organism>
<evidence type="ECO:0000313" key="4">
    <source>
        <dbReference type="Proteomes" id="UP000749559"/>
    </source>
</evidence>
<feature type="compositionally biased region" description="Low complexity" evidence="1">
    <location>
        <begin position="74"/>
        <end position="196"/>
    </location>
</feature>
<reference evidence="3" key="1">
    <citation type="submission" date="2022-03" db="EMBL/GenBank/DDBJ databases">
        <authorList>
            <person name="Martin C."/>
        </authorList>
    </citation>
    <scope>NUCLEOTIDE SEQUENCE</scope>
</reference>
<keyword evidence="2" id="KW-0732">Signal</keyword>
<dbReference type="Proteomes" id="UP000749559">
    <property type="component" value="Unassembled WGS sequence"/>
</dbReference>
<evidence type="ECO:0000313" key="3">
    <source>
        <dbReference type="EMBL" id="CAH1791244.1"/>
    </source>
</evidence>
<sequence>MAYWRYIVFLCGVFIKNTVSLTTPYNNQSEHALNSTETPSPTEESVTTIMDSNTIEDHDTTESSATIQESTILTTSNTTTENTTTQTTTQTTTTQTSTTPTTTTQSTTTKTSTTPTSTTSTTTTPTTTTPTTTTQSTTTQTSTTPTSTTSTTTTPTTTTPTTTTQSTTTQTSTTPTSTTSMTTTPTTTTSTTTTQRTTRRGINMSVYFPAIRNFLDFVCRLDVTLRCPRFDKGIFSHWARNEDKCDMMPDVHKCCFGFISDNETMESLAMCHDECNELDVDLLSKPRCRDHGQLRNKQR</sequence>
<dbReference type="AlphaFoldDB" id="A0A8S4PCT7"/>
<accession>A0A8S4PCT7</accession>
<dbReference type="EMBL" id="CAIIXF020000008">
    <property type="protein sequence ID" value="CAH1791244.1"/>
    <property type="molecule type" value="Genomic_DNA"/>
</dbReference>
<feature type="signal peptide" evidence="2">
    <location>
        <begin position="1"/>
        <end position="20"/>
    </location>
</feature>
<feature type="region of interest" description="Disordered" evidence="1">
    <location>
        <begin position="53"/>
        <end position="197"/>
    </location>
</feature>
<feature type="compositionally biased region" description="Polar residues" evidence="1">
    <location>
        <begin position="62"/>
        <end position="73"/>
    </location>
</feature>
<evidence type="ECO:0000256" key="2">
    <source>
        <dbReference type="SAM" id="SignalP"/>
    </source>
</evidence>
<gene>
    <name evidence="3" type="ORF">OFUS_LOCUS16346</name>
</gene>
<protein>
    <submittedName>
        <fullName evidence="3">Uncharacterized protein</fullName>
    </submittedName>
</protein>
<feature type="chain" id="PRO_5035815312" evidence="2">
    <location>
        <begin position="21"/>
        <end position="299"/>
    </location>
</feature>
<name>A0A8S4PCT7_OWEFU</name>
<proteinExistence type="predicted"/>
<evidence type="ECO:0000256" key="1">
    <source>
        <dbReference type="SAM" id="MobiDB-lite"/>
    </source>
</evidence>